<dbReference type="Pfam" id="PF00753">
    <property type="entry name" value="Lactamase_B"/>
    <property type="match status" value="1"/>
</dbReference>
<feature type="domain" description="Metallo-beta-lactamase" evidence="1">
    <location>
        <begin position="19"/>
        <end position="233"/>
    </location>
</feature>
<dbReference type="SMART" id="SM00849">
    <property type="entry name" value="Lactamase_B"/>
    <property type="match status" value="1"/>
</dbReference>
<dbReference type="InterPro" id="IPR036866">
    <property type="entry name" value="RibonucZ/Hydroxyglut_hydro"/>
</dbReference>
<protein>
    <submittedName>
        <fullName evidence="2">MBL fold metallo-hydrolase</fullName>
    </submittedName>
</protein>
<dbReference type="PANTHER" id="PTHR23131:SF4">
    <property type="entry name" value="METALLO-BETA-LACTAMASE SUPERFAMILY POTEIN"/>
    <property type="match status" value="1"/>
</dbReference>
<organism evidence="2 3">
    <name type="scientific">Kurthia populi</name>
    <dbReference type="NCBI Taxonomy" id="1562132"/>
    <lineage>
        <taxon>Bacteria</taxon>
        <taxon>Bacillati</taxon>
        <taxon>Bacillota</taxon>
        <taxon>Bacilli</taxon>
        <taxon>Bacillales</taxon>
        <taxon>Caryophanaceae</taxon>
        <taxon>Kurthia</taxon>
    </lineage>
</organism>
<dbReference type="Proteomes" id="UP001597568">
    <property type="component" value="Unassembled WGS sequence"/>
</dbReference>
<dbReference type="RefSeq" id="WP_380148287.1">
    <property type="nucleotide sequence ID" value="NZ_JBHUOR010000123.1"/>
</dbReference>
<evidence type="ECO:0000259" key="1">
    <source>
        <dbReference type="SMART" id="SM00849"/>
    </source>
</evidence>
<dbReference type="InterPro" id="IPR001279">
    <property type="entry name" value="Metallo-B-lactamas"/>
</dbReference>
<proteinExistence type="predicted"/>
<sequence>MNMVQIPIIFEESKSGLQSFNCFVTENNGQLVLIDGGIPHDAFFQYAEQMLMQRGYDFSDLDAIYLTHHHEDHVGLLPLILAKKQLPVYVHEEAIPRLLFDTNFLSMRIAFYEQFYTRMDCLADARPRLEKQRATLQKASEKRIEADYRVIAAGDKLGRFDIIGLPGHSTDSIGYYDAQTQELYAGDTILKNTSTNAIIDPLVTGEYMHANLLQRQSLETIKNMPIRHLYAGHQPIFSNVSEIATQKISRLNDKAQHLLTLLEQPMTGRQATQAFYNRLYERQFSLVLSEIAGQLDYLQQQQKITATFENGLYVFERND</sequence>
<accession>A0ABW5Y318</accession>
<comment type="caution">
    <text evidence="2">The sequence shown here is derived from an EMBL/GenBank/DDBJ whole genome shotgun (WGS) entry which is preliminary data.</text>
</comment>
<gene>
    <name evidence="2" type="ORF">ACFSY7_14215</name>
</gene>
<reference evidence="3" key="1">
    <citation type="journal article" date="2019" name="Int. J. Syst. Evol. Microbiol.">
        <title>The Global Catalogue of Microorganisms (GCM) 10K type strain sequencing project: providing services to taxonomists for standard genome sequencing and annotation.</title>
        <authorList>
            <consortium name="The Broad Institute Genomics Platform"/>
            <consortium name="The Broad Institute Genome Sequencing Center for Infectious Disease"/>
            <person name="Wu L."/>
            <person name="Ma J."/>
        </authorList>
    </citation>
    <scope>NUCLEOTIDE SEQUENCE [LARGE SCALE GENOMIC DNA]</scope>
    <source>
        <strain evidence="3">KCTC 33522</strain>
    </source>
</reference>
<dbReference type="PANTHER" id="PTHR23131">
    <property type="entry name" value="ENDORIBONUCLEASE LACTB2"/>
    <property type="match status" value="1"/>
</dbReference>
<keyword evidence="3" id="KW-1185">Reference proteome</keyword>
<dbReference type="Gene3D" id="3.60.15.10">
    <property type="entry name" value="Ribonuclease Z/Hydroxyacylglutathione hydrolase-like"/>
    <property type="match status" value="1"/>
</dbReference>
<name>A0ABW5Y318_9BACL</name>
<evidence type="ECO:0000313" key="2">
    <source>
        <dbReference type="EMBL" id="MFD2869646.1"/>
    </source>
</evidence>
<dbReference type="EMBL" id="JBHUOR010000123">
    <property type="protein sequence ID" value="MFD2869646.1"/>
    <property type="molecule type" value="Genomic_DNA"/>
</dbReference>
<evidence type="ECO:0000313" key="3">
    <source>
        <dbReference type="Proteomes" id="UP001597568"/>
    </source>
</evidence>
<dbReference type="SUPFAM" id="SSF56281">
    <property type="entry name" value="Metallo-hydrolase/oxidoreductase"/>
    <property type="match status" value="1"/>
</dbReference>
<dbReference type="InterPro" id="IPR050662">
    <property type="entry name" value="Sec-metab_biosynth-thioest"/>
</dbReference>